<dbReference type="SUPFAM" id="SSF52540">
    <property type="entry name" value="P-loop containing nucleoside triphosphate hydrolases"/>
    <property type="match status" value="1"/>
</dbReference>
<evidence type="ECO:0000313" key="3">
    <source>
        <dbReference type="Proteomes" id="UP000467132"/>
    </source>
</evidence>
<sequence>MKKIIIIGSIGSGKTTLIQSLKKMNTQYKKTQALEYYGNIIDTPGEYLENRRYYNALTIASYDCDEIALIQDSSNKRCVFPPNFASIFTKPVIGIVTKVDKEDIYIEDSIKCLELAGAQKIFKVSSKEDIGIKDIQNYIND</sequence>
<dbReference type="OrthoDB" id="6179at2"/>
<keyword evidence="1" id="KW-0547">Nucleotide-binding</keyword>
<keyword evidence="3" id="KW-1185">Reference proteome</keyword>
<dbReference type="PANTHER" id="PTHR40453">
    <property type="entry name" value="PROTEIN YOEF"/>
    <property type="match status" value="1"/>
</dbReference>
<dbReference type="EMBL" id="QXXA01000005">
    <property type="protein sequence ID" value="NBI06156.1"/>
    <property type="molecule type" value="Genomic_DNA"/>
</dbReference>
<dbReference type="NCBIfam" id="TIGR02528">
    <property type="entry name" value="EutP"/>
    <property type="match status" value="1"/>
</dbReference>
<comment type="caution">
    <text evidence="2">The sequence shown here is derived from an EMBL/GenBank/DDBJ whole genome shotgun (WGS) entry which is preliminary data.</text>
</comment>
<reference evidence="2 3" key="1">
    <citation type="submission" date="2018-08" db="EMBL/GenBank/DDBJ databases">
        <title>Murine metabolic-syndrome-specific gut microbial biobank.</title>
        <authorList>
            <person name="Liu C."/>
        </authorList>
    </citation>
    <scope>NUCLEOTIDE SEQUENCE [LARGE SCALE GENOMIC DNA]</scope>
    <source>
        <strain evidence="2 3">583</strain>
    </source>
</reference>
<evidence type="ECO:0000256" key="1">
    <source>
        <dbReference type="PIRNR" id="PIRNR036409"/>
    </source>
</evidence>
<dbReference type="PANTHER" id="PTHR40453:SF1">
    <property type="entry name" value="PROTEIN YOEF"/>
    <property type="match status" value="1"/>
</dbReference>
<gene>
    <name evidence="2" type="primary">eutP</name>
    <name evidence="2" type="ORF">D3Z33_04690</name>
</gene>
<organism evidence="2 3">
    <name type="scientific">Senegalia massiliensis</name>
    <dbReference type="NCBI Taxonomy" id="1720316"/>
    <lineage>
        <taxon>Bacteria</taxon>
        <taxon>Bacillati</taxon>
        <taxon>Bacillota</taxon>
        <taxon>Clostridia</taxon>
        <taxon>Eubacteriales</taxon>
        <taxon>Clostridiaceae</taxon>
        <taxon>Senegalia</taxon>
    </lineage>
</organism>
<name>A0A845QXC1_9CLOT</name>
<dbReference type="GO" id="GO:0005524">
    <property type="term" value="F:ATP binding"/>
    <property type="evidence" value="ECO:0007669"/>
    <property type="project" value="UniProtKB-UniRule"/>
</dbReference>
<dbReference type="Proteomes" id="UP000467132">
    <property type="component" value="Unassembled WGS sequence"/>
</dbReference>
<dbReference type="Gene3D" id="3.40.50.300">
    <property type="entry name" value="P-loop containing nucleotide triphosphate hydrolases"/>
    <property type="match status" value="1"/>
</dbReference>
<dbReference type="RefSeq" id="WP_160196641.1">
    <property type="nucleotide sequence ID" value="NZ_QXXA01000005.1"/>
</dbReference>
<dbReference type="Pfam" id="PF10662">
    <property type="entry name" value="PduV-EutP"/>
    <property type="match status" value="1"/>
</dbReference>
<dbReference type="GO" id="GO:0006576">
    <property type="term" value="P:biogenic amine metabolic process"/>
    <property type="evidence" value="ECO:0007669"/>
    <property type="project" value="InterPro"/>
</dbReference>
<dbReference type="InterPro" id="IPR012381">
    <property type="entry name" value="EutP_PduV"/>
</dbReference>
<accession>A0A845QXC1</accession>
<evidence type="ECO:0000313" key="2">
    <source>
        <dbReference type="EMBL" id="NBI06156.1"/>
    </source>
</evidence>
<comment type="similarity">
    <text evidence="1">Belongs to the EutP/PduV family.</text>
</comment>
<proteinExistence type="inferred from homology"/>
<dbReference type="PIRSF" id="PIRSF036409">
    <property type="entry name" value="EutP_PduV"/>
    <property type="match status" value="1"/>
</dbReference>
<dbReference type="AlphaFoldDB" id="A0A845QXC1"/>
<dbReference type="InterPro" id="IPR027417">
    <property type="entry name" value="P-loop_NTPase"/>
</dbReference>
<protein>
    <submittedName>
        <fullName evidence="2">EutP/PduV family microcompartment system protein</fullName>
    </submittedName>
</protein>